<dbReference type="AlphaFoldDB" id="A0A9J6C9T3"/>
<accession>A0A9J6C9T3</accession>
<gene>
    <name evidence="1" type="ORF">PVAND_008524</name>
</gene>
<dbReference type="Proteomes" id="UP001107558">
    <property type="component" value="Chromosome 2"/>
</dbReference>
<organism evidence="1 2">
    <name type="scientific">Polypedilum vanderplanki</name>
    <name type="common">Sleeping chironomid midge</name>
    <dbReference type="NCBI Taxonomy" id="319348"/>
    <lineage>
        <taxon>Eukaryota</taxon>
        <taxon>Metazoa</taxon>
        <taxon>Ecdysozoa</taxon>
        <taxon>Arthropoda</taxon>
        <taxon>Hexapoda</taxon>
        <taxon>Insecta</taxon>
        <taxon>Pterygota</taxon>
        <taxon>Neoptera</taxon>
        <taxon>Endopterygota</taxon>
        <taxon>Diptera</taxon>
        <taxon>Nematocera</taxon>
        <taxon>Chironomoidea</taxon>
        <taxon>Chironomidae</taxon>
        <taxon>Chironominae</taxon>
        <taxon>Polypedilum</taxon>
        <taxon>Polypedilum</taxon>
    </lineage>
</organism>
<reference evidence="1" key="1">
    <citation type="submission" date="2021-03" db="EMBL/GenBank/DDBJ databases">
        <title>Chromosome level genome of the anhydrobiotic midge Polypedilum vanderplanki.</title>
        <authorList>
            <person name="Yoshida Y."/>
            <person name="Kikawada T."/>
            <person name="Gusev O."/>
        </authorList>
    </citation>
    <scope>NUCLEOTIDE SEQUENCE</scope>
    <source>
        <strain evidence="1">NIAS01</strain>
        <tissue evidence="1">Whole body or cell culture</tissue>
    </source>
</reference>
<protein>
    <submittedName>
        <fullName evidence="1">Uncharacterized protein</fullName>
    </submittedName>
</protein>
<sequence>MESTGDIMKGNWQKFFDISPRNELREELQAFLANRPEFDEKIKIGKSYLNDDENLSGGIVSSRYKDSDRYEMLTARHVFVKCETEELALKLERALQAVATEAGFSLIPGSDNYEGSLNGNARNRFIVYITCLKKNLFDCPVCAAVMTLDDMLKHRLEHEAVRTVINTNKLLGKLGLERLPEHLIQSREVNFIFIIKYF</sequence>
<keyword evidence="2" id="KW-1185">Reference proteome</keyword>
<comment type="caution">
    <text evidence="1">The sequence shown here is derived from an EMBL/GenBank/DDBJ whole genome shotgun (WGS) entry which is preliminary data.</text>
</comment>
<name>A0A9J6C9T3_POLVA</name>
<dbReference type="EMBL" id="JADBJN010000002">
    <property type="protein sequence ID" value="KAG5678900.1"/>
    <property type="molecule type" value="Genomic_DNA"/>
</dbReference>
<evidence type="ECO:0000313" key="2">
    <source>
        <dbReference type="Proteomes" id="UP001107558"/>
    </source>
</evidence>
<proteinExistence type="predicted"/>
<evidence type="ECO:0000313" key="1">
    <source>
        <dbReference type="EMBL" id="KAG5678900.1"/>
    </source>
</evidence>